<proteinExistence type="predicted"/>
<evidence type="ECO:0000313" key="3">
    <source>
        <dbReference type="Proteomes" id="UP000265520"/>
    </source>
</evidence>
<dbReference type="EMBL" id="LXQA010059188">
    <property type="protein sequence ID" value="MCI05617.1"/>
    <property type="molecule type" value="Genomic_DNA"/>
</dbReference>
<evidence type="ECO:0008006" key="4">
    <source>
        <dbReference type="Google" id="ProtNLM"/>
    </source>
</evidence>
<sequence>MVGGVRRVVCFPLHHLTPCSPAIWRLFMVWCWRQICSGFSVSLNLTLVVVWLVLRRHIIGFVVWHGRLVVGSVVSPFLPASVFRFVCFDAGGYVFCLFVLCSYVSVFLCSTTAVLDVGYCW</sequence>
<keyword evidence="1" id="KW-0812">Transmembrane</keyword>
<accession>A0A392P0U7</accession>
<keyword evidence="1" id="KW-0472">Membrane</keyword>
<dbReference type="AlphaFoldDB" id="A0A392P0U7"/>
<organism evidence="2 3">
    <name type="scientific">Trifolium medium</name>
    <dbReference type="NCBI Taxonomy" id="97028"/>
    <lineage>
        <taxon>Eukaryota</taxon>
        <taxon>Viridiplantae</taxon>
        <taxon>Streptophyta</taxon>
        <taxon>Embryophyta</taxon>
        <taxon>Tracheophyta</taxon>
        <taxon>Spermatophyta</taxon>
        <taxon>Magnoliopsida</taxon>
        <taxon>eudicotyledons</taxon>
        <taxon>Gunneridae</taxon>
        <taxon>Pentapetalae</taxon>
        <taxon>rosids</taxon>
        <taxon>fabids</taxon>
        <taxon>Fabales</taxon>
        <taxon>Fabaceae</taxon>
        <taxon>Papilionoideae</taxon>
        <taxon>50 kb inversion clade</taxon>
        <taxon>NPAAA clade</taxon>
        <taxon>Hologalegina</taxon>
        <taxon>IRL clade</taxon>
        <taxon>Trifolieae</taxon>
        <taxon>Trifolium</taxon>
    </lineage>
</organism>
<keyword evidence="1" id="KW-1133">Transmembrane helix</keyword>
<keyword evidence="3" id="KW-1185">Reference proteome</keyword>
<protein>
    <recommendedName>
        <fullName evidence="4">Transmembrane protein</fullName>
    </recommendedName>
</protein>
<evidence type="ECO:0000313" key="2">
    <source>
        <dbReference type="EMBL" id="MCI05617.1"/>
    </source>
</evidence>
<feature type="transmembrane region" description="Helical" evidence="1">
    <location>
        <begin position="92"/>
        <end position="115"/>
    </location>
</feature>
<comment type="caution">
    <text evidence="2">The sequence shown here is derived from an EMBL/GenBank/DDBJ whole genome shotgun (WGS) entry which is preliminary data.</text>
</comment>
<evidence type="ECO:0000256" key="1">
    <source>
        <dbReference type="SAM" id="Phobius"/>
    </source>
</evidence>
<feature type="transmembrane region" description="Helical" evidence="1">
    <location>
        <begin position="32"/>
        <end position="54"/>
    </location>
</feature>
<dbReference type="Proteomes" id="UP000265520">
    <property type="component" value="Unassembled WGS sequence"/>
</dbReference>
<feature type="transmembrane region" description="Helical" evidence="1">
    <location>
        <begin position="66"/>
        <end position="86"/>
    </location>
</feature>
<reference evidence="2 3" key="1">
    <citation type="journal article" date="2018" name="Front. Plant Sci.">
        <title>Red Clover (Trifolium pratense) and Zigzag Clover (T. medium) - A Picture of Genomic Similarities and Differences.</title>
        <authorList>
            <person name="Dluhosova J."/>
            <person name="Istvanek J."/>
            <person name="Nedelnik J."/>
            <person name="Repkova J."/>
        </authorList>
    </citation>
    <scope>NUCLEOTIDE SEQUENCE [LARGE SCALE GENOMIC DNA]</scope>
    <source>
        <strain evidence="3">cv. 10/8</strain>
        <tissue evidence="2">Leaf</tissue>
    </source>
</reference>
<name>A0A392P0U7_9FABA</name>